<feature type="transmembrane region" description="Helical" evidence="1">
    <location>
        <begin position="1013"/>
        <end position="1039"/>
    </location>
</feature>
<dbReference type="Gene3D" id="3.30.70.1320">
    <property type="entry name" value="Multidrug efflux transporter AcrB pore domain like"/>
    <property type="match status" value="1"/>
</dbReference>
<feature type="transmembrane region" description="Helical" evidence="1">
    <location>
        <begin position="361"/>
        <end position="380"/>
    </location>
</feature>
<dbReference type="Pfam" id="PF00873">
    <property type="entry name" value="ACR_tran"/>
    <property type="match status" value="2"/>
</dbReference>
<dbReference type="AlphaFoldDB" id="A0A840ZJS8"/>
<feature type="transmembrane region" description="Helical" evidence="1">
    <location>
        <begin position="387"/>
        <end position="408"/>
    </location>
</feature>
<feature type="transmembrane region" description="Helical" evidence="1">
    <location>
        <begin position="933"/>
        <end position="951"/>
    </location>
</feature>
<gene>
    <name evidence="2" type="ORF">HNR00_001918</name>
</gene>
<dbReference type="Gene3D" id="3.30.2090.10">
    <property type="entry name" value="Multidrug efflux transporter AcrB TolC docking domain, DN and DC subdomains"/>
    <property type="match status" value="2"/>
</dbReference>
<proteinExistence type="predicted"/>
<dbReference type="InterPro" id="IPR001036">
    <property type="entry name" value="Acrflvin-R"/>
</dbReference>
<dbReference type="SUPFAM" id="SSF82693">
    <property type="entry name" value="Multidrug efflux transporter AcrB pore domain, PN1, PN2, PC1 and PC2 subdomains"/>
    <property type="match status" value="2"/>
</dbReference>
<reference evidence="2 3" key="1">
    <citation type="submission" date="2020-08" db="EMBL/GenBank/DDBJ databases">
        <title>Genomic Encyclopedia of Type Strains, Phase IV (KMG-IV): sequencing the most valuable type-strain genomes for metagenomic binning, comparative biology and taxonomic classification.</title>
        <authorList>
            <person name="Goeker M."/>
        </authorList>
    </citation>
    <scope>NUCLEOTIDE SEQUENCE [LARGE SCALE GENOMIC DNA]</scope>
    <source>
        <strain evidence="2 3">DSM 2163</strain>
    </source>
</reference>
<dbReference type="SUPFAM" id="SSF82714">
    <property type="entry name" value="Multidrug efflux transporter AcrB TolC docking domain, DN and DC subdomains"/>
    <property type="match status" value="2"/>
</dbReference>
<dbReference type="EMBL" id="JACHOP010000006">
    <property type="protein sequence ID" value="MBB5757207.1"/>
    <property type="molecule type" value="Genomic_DNA"/>
</dbReference>
<comment type="caution">
    <text evidence="2">The sequence shown here is derived from an EMBL/GenBank/DDBJ whole genome shotgun (WGS) entry which is preliminary data.</text>
</comment>
<dbReference type="PANTHER" id="PTHR32063">
    <property type="match status" value="1"/>
</dbReference>
<keyword evidence="1" id="KW-0472">Membrane</keyword>
<feature type="transmembrane region" description="Helical" evidence="1">
    <location>
        <begin position="881"/>
        <end position="898"/>
    </location>
</feature>
<dbReference type="RefSeq" id="WP_183568420.1">
    <property type="nucleotide sequence ID" value="NZ_JACHOP010000006.1"/>
</dbReference>
<name>A0A840ZJS8_9HYPH</name>
<keyword evidence="3" id="KW-1185">Reference proteome</keyword>
<feature type="transmembrane region" description="Helical" evidence="1">
    <location>
        <begin position="905"/>
        <end position="927"/>
    </location>
</feature>
<sequence>MFTHLVSQSLRNRVLVLALAAVLVVYGAFTVTKLPVDVFPDLNRPTVTIMTEADGLAPQEVEQIVTYPLETQMNGLPGVSRVRSVSGVGLSVVYVEFDWGTDIYRNRQQVAERLALVRPQLPPTVTPMMGPVSSIMGQIVMAALSGGSVSPMQLRELADFTIRPRLLSIPGVAQVIPMGGEVRQFRVAPQPTALRALGVTYAQLEAALAQFGTNTGGGFTDQYAREYLIRNLGRTMNLDDLRNMVVATVGGRPISLRQVAEVSFAAKVKRGDAGYMGAPAVVISVEKQPGVDTVRLTREVEAALADITASLNNCDGGKASPVATGAEAAGESCAFKGVRADRLIFRQANFIETSIGNVETVLMEAIVVVAVVLFAFLLNVRTTAISLAAIPVSILATAIVFHLAGLSINTMTLGGLAIAIGELVDDAVVDVENIYRRLGENRRAGSPKSVFAVVVAASNEVRSGIVYATMVIVLVFVPLFALSGIEGRLFAPLGQAYIVSILASLVVSITLTPVLAYYLLPGLKRLEEHESGLIRVLKRLNAAVLRVLIGHARPVMLLAALAVALAGIAAAFLPRAFLPPFNEGSFTVTMAFNPGISLAESDRIGGVAERLLLDMADVKSIGRRTGRAELDEHAEGVHSSDLEIDLKPGARPKPELIADIRDRLAVLPVSVNVGQPISHRLEHMLSGVRAEIALKIFGDDLDTLRSLAEDLRRRLATIPGLADLQVEKQVLIPQLEIRVDYARAALYGVQPAALIEQLSRLSNGQVVSRVVDGTRRFDVVMRLPDTMRTTQRLGDLLVETPSGWVPARQIADIRETDGPNQILRENARRRIVVQANTVGGADMGAIVGAIQKEIAATPLPNGYGTRLEGAFQAQEEASRTIGLLSLLSLGLVFALLYSRYRSVTFTLIILGSIPLALIGSVAALGIAGQPLSVASMIGFITLTGIATRNGILKVSHILNLAIHERLPFGPDLVIRGSLERLAPVLMTALAAGVALVPLLIGADAPGKEILHPVAVTIFGGLISATLLDTVLTPLLFLAFGRAPLERLREQARHPASDHSEGAPAGAF</sequence>
<dbReference type="InterPro" id="IPR027463">
    <property type="entry name" value="AcrB_DN_DC_subdom"/>
</dbReference>
<dbReference type="Proteomes" id="UP000583454">
    <property type="component" value="Unassembled WGS sequence"/>
</dbReference>
<accession>A0A840ZJS8</accession>
<dbReference type="PRINTS" id="PR00702">
    <property type="entry name" value="ACRIFLAVINRP"/>
</dbReference>
<evidence type="ECO:0000256" key="1">
    <source>
        <dbReference type="SAM" id="Phobius"/>
    </source>
</evidence>
<dbReference type="GO" id="GO:0042910">
    <property type="term" value="F:xenobiotic transmembrane transporter activity"/>
    <property type="evidence" value="ECO:0007669"/>
    <property type="project" value="TreeGrafter"/>
</dbReference>
<feature type="transmembrane region" description="Helical" evidence="1">
    <location>
        <begin position="981"/>
        <end position="1001"/>
    </location>
</feature>
<organism evidence="2 3">
    <name type="scientific">Methylorubrum rhodinum</name>
    <dbReference type="NCBI Taxonomy" id="29428"/>
    <lineage>
        <taxon>Bacteria</taxon>
        <taxon>Pseudomonadati</taxon>
        <taxon>Pseudomonadota</taxon>
        <taxon>Alphaproteobacteria</taxon>
        <taxon>Hyphomicrobiales</taxon>
        <taxon>Methylobacteriaceae</taxon>
        <taxon>Methylorubrum</taxon>
    </lineage>
</organism>
<feature type="transmembrane region" description="Helical" evidence="1">
    <location>
        <begin position="465"/>
        <end position="485"/>
    </location>
</feature>
<dbReference type="Gene3D" id="3.30.70.1430">
    <property type="entry name" value="Multidrug efflux transporter AcrB pore domain"/>
    <property type="match status" value="2"/>
</dbReference>
<dbReference type="GO" id="GO:0005886">
    <property type="term" value="C:plasma membrane"/>
    <property type="evidence" value="ECO:0007669"/>
    <property type="project" value="TreeGrafter"/>
</dbReference>
<evidence type="ECO:0000313" key="2">
    <source>
        <dbReference type="EMBL" id="MBB5757207.1"/>
    </source>
</evidence>
<dbReference type="Gene3D" id="3.30.70.1440">
    <property type="entry name" value="Multidrug efflux transporter AcrB pore domain"/>
    <property type="match status" value="1"/>
</dbReference>
<protein>
    <submittedName>
        <fullName evidence="2">HME family heavy-metal exporter</fullName>
    </submittedName>
</protein>
<dbReference type="SUPFAM" id="SSF82866">
    <property type="entry name" value="Multidrug efflux transporter AcrB transmembrane domain"/>
    <property type="match status" value="2"/>
</dbReference>
<dbReference type="PANTHER" id="PTHR32063:SF4">
    <property type="entry name" value="SLR6043 PROTEIN"/>
    <property type="match status" value="1"/>
</dbReference>
<evidence type="ECO:0000313" key="3">
    <source>
        <dbReference type="Proteomes" id="UP000583454"/>
    </source>
</evidence>
<dbReference type="Gene3D" id="1.20.1640.10">
    <property type="entry name" value="Multidrug efflux transporter AcrB transmembrane domain"/>
    <property type="match status" value="3"/>
</dbReference>
<keyword evidence="1" id="KW-0812">Transmembrane</keyword>
<keyword evidence="1" id="KW-1133">Transmembrane helix</keyword>
<feature type="transmembrane region" description="Helical" evidence="1">
    <location>
        <begin position="497"/>
        <end position="520"/>
    </location>
</feature>